<sequence length="2030" mass="218331">MQCREVVKKIPVNAKHMCITAMKEYQDKSLEELRVEDYLLNKKSGTQGTSGLFGSGVKPLTFATPTATTAPLFGASATQTQAKPLFGGGTSLFGASQPTGTFGQTTQSSLFGGKPLFGASNTTANVFGSSTTAQNQLGLTFGQASQSQGSIFGSKPAFGATTTAPSFGIFGSQPAQSASPGFGFGKTQTTGLFGSAPASNSLFGATQPASQASPFGAVANQSTGLFGGIRPTTATSIFGSTTTTAPTAFGFGSAFGVKPAASTGLFGNTLTSNPLAAKPTGFGFPTTQATPGFGLPSTATSAAQSGLGGGLFGAKKPLFGANTTTATPGFGFGAATASTGLFGNALGATSQAAQPSTGLFGNTLGLGSNTGSLFGPQAAATGIGGTSFRQPTPPFSFNAAGSTSSSLFGAGTSTAGGTGSLFGGLFGASSGAFGGTTTTPALGSSFGSSALATNAAALGPLVEQITQNARAQQHVLDLVRSMPYGQSALFRHLDAFNEAQSSASSRSTTVSSTSSKSSVGTVLSGQAMSSVLADRHKAAGLVVGSPMRLTPTVARSFSRRPLNQFPLNRSQLFTGFHEEDALVSAQSPNVGESGDVSSSSAPVGSLFIRRDAWKRLKIPENIRTSTIERSTVALSEMSGRSEASDFLPVTSEAVKVSIRGDTLGEETTKTPSSTAPRVQFLDATSPTPLPTRNLDQHKSTEPSPRQMSPGRETSARHMNATSQPSVEQSPLPTNSRTAVDATNVPHRDLDATWSLPPDATLGETVLAEADGDSSDDDERARRPGGIKLTKPGYYIFPTVEELSELVDEDGRCVVQNFIIGRQSYGHILFPGLTDITGIDFNDVVHIRRREVVVYPDDSTKPPVGYGLNRKAEVTLDGIWPADKSTREFIKSPQRLAAMHFDERLEKATQKMNATFIEYRPDTGSWVFEVKHFSKYRLEDSDEDSSDQPPASRPESETNKTRGLSQPLQHDNIALSTAPRTYIQSFDNLEQFSFADTSLWTSQAYPSDFRKAQDSLLLRKYGSLGEDILGVDDYDEVMFTAASGGHFTQNLPEGLPDMKKSSQFPLNTDTLHTSYMDNLPITKRSPGSYTKGGALHSNTTITPFRISFQVPASRVESLHGIHNPMASLTRLRARKNGLIAEDDDDFPMSRFSVPYKEITALLGDDSFSSAAHLELCRLFFDAGLSAGGSCRVSWSFAREPNEQYQLVVSRQEIDLRAFGVDPYVSIPAMTPSSGSVMVITSLKSQMGSEEEVLLVSALQTSQQSPDEALDGDHSFCPLLLPNPGLSVLESYLASRDLAESAADQDSPQFSRLAAFYRGVEMCHALWGRHRLGDPDFNKTVGQVSAVAPLASAVEQGGDVEMGSSVAGNRHRDLSNFSLEDLARKQAVSKWIRDQLRPWMLFRMKELGLSNLLEFTQSQDTEPIAKLRDLWSAGAQFSRQNLFEGIFGCLCCGETGLACRIAVAGQLPSMAIVLSQAPNGDPQFKHDILRQLQTWHELKMDRRIPKVMLSTYALLAGQIHLPHPDYAEEVLDVLEGVSYLQALGVHLWYLTDYTTGLSGALKLFSHNWHSVTTAVAPPCPPTATDLQTVGKSRFAATAIGLMQPRAVKSRDWPRDVAYHLLRLKCRRWHSLERTLDPTSFWLRQGDCLNRNTPALSDWSASWHLWRVLHALGYRQLNPLATSRLHSEFACQLESSGLWHWAIFVLLHEQDPRVRASSVKQVIGRHVSLQPRAVLSQGKDDFFHLDDPGAVDAAFTKTETFLIEQLHVPKRWLHEAKACLARSRLAGLPFSARARRRRHLFASLEAAHWLAAGHVDAAHDVCLHHLLPDFILHSESAATLLPTSANYGKSKASGILASRLLSVLQPFIQLPPEKSPSSFNTGAGVYVAYGRVLYLINQLSAIAQPSTDPSETSDGPTSLAETLVQLENSCQELCEFLRSMTVNSVHERVVKSEIAAVAVSLLSAFVKQHHSEGQFDASPPMSPTAEELYDRTDYLKTLRRHVNLISQLGLPTEKKMRELESQFALSVCRSQLS</sequence>
<dbReference type="GO" id="GO:0044614">
    <property type="term" value="C:nuclear pore cytoplasmic filaments"/>
    <property type="evidence" value="ECO:0007669"/>
    <property type="project" value="TreeGrafter"/>
</dbReference>
<dbReference type="GO" id="GO:0003723">
    <property type="term" value="F:RNA binding"/>
    <property type="evidence" value="ECO:0007669"/>
    <property type="project" value="TreeGrafter"/>
</dbReference>
<dbReference type="GO" id="GO:0006606">
    <property type="term" value="P:protein import into nucleus"/>
    <property type="evidence" value="ECO:0007669"/>
    <property type="project" value="TreeGrafter"/>
</dbReference>
<proteinExistence type="inferred from homology"/>
<keyword evidence="10" id="KW-0906">Nuclear pore complex</keyword>
<dbReference type="GO" id="GO:0008139">
    <property type="term" value="F:nuclear localization sequence binding"/>
    <property type="evidence" value="ECO:0007669"/>
    <property type="project" value="TreeGrafter"/>
</dbReference>
<evidence type="ECO:0000256" key="5">
    <source>
        <dbReference type="ARBA" id="ARBA00022448"/>
    </source>
</evidence>
<evidence type="ECO:0000259" key="13">
    <source>
        <dbReference type="PROSITE" id="PS51434"/>
    </source>
</evidence>
<keyword evidence="6" id="KW-0068">Autocatalytic cleavage</keyword>
<feature type="region of interest" description="Disordered" evidence="12">
    <location>
        <begin position="658"/>
        <end position="738"/>
    </location>
</feature>
<keyword evidence="8" id="KW-0653">Protein transport</keyword>
<dbReference type="Pfam" id="PF21240">
    <property type="entry name" value="Nup98_GLEBS"/>
    <property type="match status" value="1"/>
</dbReference>
<evidence type="ECO:0000256" key="11">
    <source>
        <dbReference type="ARBA" id="ARBA00023242"/>
    </source>
</evidence>
<protein>
    <recommendedName>
        <fullName evidence="4">Nuclear pore complex protein Nup98-Nup96</fullName>
    </recommendedName>
</protein>
<dbReference type="GO" id="GO:0017056">
    <property type="term" value="F:structural constituent of nuclear pore"/>
    <property type="evidence" value="ECO:0007669"/>
    <property type="project" value="InterPro"/>
</dbReference>
<name>A0A0X3NVG3_SCHSO</name>
<keyword evidence="5" id="KW-0813">Transport</keyword>
<feature type="compositionally biased region" description="Polar residues" evidence="12">
    <location>
        <begin position="719"/>
        <end position="737"/>
    </location>
</feature>
<dbReference type="Gene3D" id="1.10.10.2360">
    <property type="match status" value="1"/>
</dbReference>
<dbReference type="SUPFAM" id="SSF82215">
    <property type="entry name" value="C-terminal autoproteolytic domain of nucleoporin nup98"/>
    <property type="match status" value="1"/>
</dbReference>
<dbReference type="PANTHER" id="PTHR23198:SF6">
    <property type="entry name" value="NUCLEAR PORE COMPLEX PROTEIN NUP98-NUP96"/>
    <property type="match status" value="1"/>
</dbReference>
<dbReference type="InterPro" id="IPR025574">
    <property type="entry name" value="Nucleoporin_FG_rpt"/>
</dbReference>
<dbReference type="PROSITE" id="PS51434">
    <property type="entry name" value="NUP_C"/>
    <property type="match status" value="1"/>
</dbReference>
<feature type="domain" description="Peptidase S59" evidence="13">
    <location>
        <begin position="790"/>
        <end position="932"/>
    </location>
</feature>
<organism evidence="14">
    <name type="scientific">Schistocephalus solidus</name>
    <name type="common">Tapeworm</name>
    <dbReference type="NCBI Taxonomy" id="70667"/>
    <lineage>
        <taxon>Eukaryota</taxon>
        <taxon>Metazoa</taxon>
        <taxon>Spiralia</taxon>
        <taxon>Lophotrochozoa</taxon>
        <taxon>Platyhelminthes</taxon>
        <taxon>Cestoda</taxon>
        <taxon>Eucestoda</taxon>
        <taxon>Diphyllobothriidea</taxon>
        <taxon>Diphyllobothriidae</taxon>
        <taxon>Schistocephalus</taxon>
    </lineage>
</organism>
<evidence type="ECO:0000256" key="8">
    <source>
        <dbReference type="ARBA" id="ARBA00022927"/>
    </source>
</evidence>
<dbReference type="Gene3D" id="1.25.40.690">
    <property type="match status" value="1"/>
</dbReference>
<comment type="similarity">
    <text evidence="3">Belongs to the nucleoporin GLFG family.</text>
</comment>
<evidence type="ECO:0000256" key="10">
    <source>
        <dbReference type="ARBA" id="ARBA00023132"/>
    </source>
</evidence>
<dbReference type="EMBL" id="GEEE01020075">
    <property type="protein sequence ID" value="JAP43150.1"/>
    <property type="molecule type" value="Transcribed_RNA"/>
</dbReference>
<dbReference type="Pfam" id="PF04096">
    <property type="entry name" value="Nucleoporin2"/>
    <property type="match status" value="1"/>
</dbReference>
<reference evidence="14" key="1">
    <citation type="submission" date="2016-01" db="EMBL/GenBank/DDBJ databases">
        <title>Reference transcriptome for the parasite Schistocephalus solidus: insights into the molecular evolution of parasitism.</title>
        <authorList>
            <person name="Hebert F.O."/>
            <person name="Grambauer S."/>
            <person name="Barber I."/>
            <person name="Landry C.R."/>
            <person name="Aubin-Horth N."/>
        </authorList>
    </citation>
    <scope>NUCLEOTIDE SEQUENCE</scope>
</reference>
<accession>A0A0X3NVG3</accession>
<evidence type="ECO:0000256" key="6">
    <source>
        <dbReference type="ARBA" id="ARBA00022813"/>
    </source>
</evidence>
<evidence type="ECO:0000256" key="2">
    <source>
        <dbReference type="ARBA" id="ARBA00004620"/>
    </source>
</evidence>
<evidence type="ECO:0000313" key="14">
    <source>
        <dbReference type="EMBL" id="JAP43150.1"/>
    </source>
</evidence>
<keyword evidence="7" id="KW-0509">mRNA transport</keyword>
<comment type="subcellular location">
    <subcellularLocation>
        <location evidence="2">Nucleus membrane</location>
        <topology evidence="2">Peripheral membrane protein</topology>
        <orientation evidence="2">Nucleoplasmic side</orientation>
    </subcellularLocation>
    <subcellularLocation>
        <location evidence="1">Nucleus</location>
        <location evidence="1">Nuclear pore complex</location>
    </subcellularLocation>
</comment>
<dbReference type="GO" id="GO:0006405">
    <property type="term" value="P:RNA export from nucleus"/>
    <property type="evidence" value="ECO:0007669"/>
    <property type="project" value="TreeGrafter"/>
</dbReference>
<keyword evidence="11" id="KW-0539">Nucleus</keyword>
<dbReference type="InterPro" id="IPR036903">
    <property type="entry name" value="Nup98_auto-Pept-S59_dom_sf"/>
</dbReference>
<dbReference type="GO" id="GO:0051028">
    <property type="term" value="P:mRNA transport"/>
    <property type="evidence" value="ECO:0007669"/>
    <property type="project" value="UniProtKB-KW"/>
</dbReference>
<keyword evidence="9" id="KW-0811">Translocation</keyword>
<evidence type="ECO:0000256" key="1">
    <source>
        <dbReference type="ARBA" id="ARBA00004567"/>
    </source>
</evidence>
<dbReference type="InterPro" id="IPR021967">
    <property type="entry name" value="Nup98_C"/>
</dbReference>
<evidence type="ECO:0000256" key="4">
    <source>
        <dbReference type="ARBA" id="ARBA00013472"/>
    </source>
</evidence>
<dbReference type="Gene3D" id="3.30.1610.10">
    <property type="entry name" value="Peptidase S59, nucleoporin"/>
    <property type="match status" value="1"/>
</dbReference>
<evidence type="ECO:0000256" key="7">
    <source>
        <dbReference type="ARBA" id="ARBA00022816"/>
    </source>
</evidence>
<dbReference type="Pfam" id="PF13634">
    <property type="entry name" value="Nucleoporin_FG"/>
    <property type="match status" value="4"/>
</dbReference>
<dbReference type="InterPro" id="IPR037665">
    <property type="entry name" value="Nucleoporin_S59-like"/>
</dbReference>
<dbReference type="PANTHER" id="PTHR23198">
    <property type="entry name" value="NUCLEOPORIN"/>
    <property type="match status" value="1"/>
</dbReference>
<dbReference type="GO" id="GO:0000973">
    <property type="term" value="P:post-transcriptional tethering of RNA polymerase II gene DNA at nuclear periphery"/>
    <property type="evidence" value="ECO:0007669"/>
    <property type="project" value="TreeGrafter"/>
</dbReference>
<gene>
    <name evidence="14" type="primary">NUP98</name>
    <name evidence="14" type="ORF">TR114601</name>
</gene>
<evidence type="ECO:0000256" key="3">
    <source>
        <dbReference type="ARBA" id="ARBA00008926"/>
    </source>
</evidence>
<dbReference type="GO" id="GO:0034398">
    <property type="term" value="P:telomere tethering at nuclear periphery"/>
    <property type="evidence" value="ECO:0007669"/>
    <property type="project" value="TreeGrafter"/>
</dbReference>
<dbReference type="Pfam" id="PF12110">
    <property type="entry name" value="Nup96"/>
    <property type="match status" value="1"/>
</dbReference>
<dbReference type="GO" id="GO:0031965">
    <property type="term" value="C:nuclear membrane"/>
    <property type="evidence" value="ECO:0007669"/>
    <property type="project" value="UniProtKB-SubCell"/>
</dbReference>
<evidence type="ECO:0000256" key="12">
    <source>
        <dbReference type="SAM" id="MobiDB-lite"/>
    </source>
</evidence>
<dbReference type="InterPro" id="IPR007230">
    <property type="entry name" value="Nup98_auto-Pept-S59_dom"/>
</dbReference>
<evidence type="ECO:0000256" key="9">
    <source>
        <dbReference type="ARBA" id="ARBA00023010"/>
    </source>
</evidence>
<feature type="region of interest" description="Disordered" evidence="12">
    <location>
        <begin position="938"/>
        <end position="968"/>
    </location>
</feature>
<feature type="compositionally biased region" description="Polar residues" evidence="12">
    <location>
        <begin position="669"/>
        <end position="686"/>
    </location>
</feature>